<evidence type="ECO:0000313" key="2">
    <source>
        <dbReference type="Proteomes" id="UP001175211"/>
    </source>
</evidence>
<organism evidence="1 2">
    <name type="scientific">Armillaria tabescens</name>
    <name type="common">Ringless honey mushroom</name>
    <name type="synonym">Agaricus tabescens</name>
    <dbReference type="NCBI Taxonomy" id="1929756"/>
    <lineage>
        <taxon>Eukaryota</taxon>
        <taxon>Fungi</taxon>
        <taxon>Dikarya</taxon>
        <taxon>Basidiomycota</taxon>
        <taxon>Agaricomycotina</taxon>
        <taxon>Agaricomycetes</taxon>
        <taxon>Agaricomycetidae</taxon>
        <taxon>Agaricales</taxon>
        <taxon>Marasmiineae</taxon>
        <taxon>Physalacriaceae</taxon>
        <taxon>Desarmillaria</taxon>
    </lineage>
</organism>
<keyword evidence="2" id="KW-1185">Reference proteome</keyword>
<dbReference type="EMBL" id="JAUEPS010000156">
    <property type="protein sequence ID" value="KAK0435239.1"/>
    <property type="molecule type" value="Genomic_DNA"/>
</dbReference>
<comment type="caution">
    <text evidence="1">The sequence shown here is derived from an EMBL/GenBank/DDBJ whole genome shotgun (WGS) entry which is preliminary data.</text>
</comment>
<dbReference type="GeneID" id="85359503"/>
<sequence length="764" mass="87922">MLTGDEKDEDGKLRTEEVELWKQHPMECIRELMGNSCFAQHMEYTPEWVYTDEDGRSRVYSEMSMADWWWATQKLLPKGATIAVVILATDKTQLSRFSGDKQAWPVYLTIGNINKDIRRKPSEHATVLIGYLPISKLECFSKKTRSTQSYQLFHTCMCSLLDPLVEAGKNSVKMLCADGKMRMVYPLLAAYVADYPEQCLVGCCMENRCPKCMSKSELLGDPVHSVLRDPEKTIRILKQTSDGHKLQVFTDQGLCAVNPFWRNLPHCNIFNCFTPDILHQLHKGVFKDHVVSWSTEAVDADKPKEELNFRFRAMTCHPSLHHFKKGISLVTQWTGNEYKNMEKVFLSNEVIECVQLVLDFIYYAHFEEHTDESLSKLDEAWHTFHDKKEIFIDLDIRQHFNIPKVHSTMHYASMIRSHGTADGFNTEASERLHIDFAKVAYNASNKKDYVKQMTTFLDWAVEECDELENDEVEGEDEDEDDVEAMGTEAEAVLASRTNSPVTSASTANNDESYESDIVRVADTLQYGESTYSVPKFPSFKNINLDTLDKKYGVTEFVYALESFLHRHGMYRPDFWDAWPAKYKVFKRCQMYIPPTPEVSKLVTIDPIRVSPMVPVSSRNKEVPAQFDTVLAWKELPQVGTHLDLLGSKGLHIGQVRVIFNLPEQLSIFPHPLAYIEWFTPLHKLDDCVRIFKVQCSTHGSQWLKASIIPVTYISRSCQLTPYFGCSMDHTWSSDNVLNVCQSFHVNSYLRHIDFVLLRYKCHVS</sequence>
<dbReference type="AlphaFoldDB" id="A0AA39J439"/>
<accession>A0AA39J439</accession>
<dbReference type="Pfam" id="PF18759">
    <property type="entry name" value="Plavaka"/>
    <property type="match status" value="1"/>
</dbReference>
<dbReference type="InterPro" id="IPR041078">
    <property type="entry name" value="Plavaka"/>
</dbReference>
<evidence type="ECO:0000313" key="1">
    <source>
        <dbReference type="EMBL" id="KAK0435239.1"/>
    </source>
</evidence>
<dbReference type="RefSeq" id="XP_060321933.1">
    <property type="nucleotide sequence ID" value="XM_060475955.1"/>
</dbReference>
<name>A0AA39J439_ARMTA</name>
<dbReference type="Proteomes" id="UP001175211">
    <property type="component" value="Unassembled WGS sequence"/>
</dbReference>
<proteinExistence type="predicted"/>
<protein>
    <submittedName>
        <fullName evidence="1">Uncharacterized protein</fullName>
    </submittedName>
</protein>
<gene>
    <name evidence="1" type="ORF">EV420DRAFT_1623638</name>
</gene>
<reference evidence="1" key="1">
    <citation type="submission" date="2023-06" db="EMBL/GenBank/DDBJ databases">
        <authorList>
            <consortium name="Lawrence Berkeley National Laboratory"/>
            <person name="Ahrendt S."/>
            <person name="Sahu N."/>
            <person name="Indic B."/>
            <person name="Wong-Bajracharya J."/>
            <person name="Merenyi Z."/>
            <person name="Ke H.-M."/>
            <person name="Monk M."/>
            <person name="Kocsube S."/>
            <person name="Drula E."/>
            <person name="Lipzen A."/>
            <person name="Balint B."/>
            <person name="Henrissat B."/>
            <person name="Andreopoulos B."/>
            <person name="Martin F.M."/>
            <person name="Harder C.B."/>
            <person name="Rigling D."/>
            <person name="Ford K.L."/>
            <person name="Foster G.D."/>
            <person name="Pangilinan J."/>
            <person name="Papanicolaou A."/>
            <person name="Barry K."/>
            <person name="LaButti K."/>
            <person name="Viragh M."/>
            <person name="Koriabine M."/>
            <person name="Yan M."/>
            <person name="Riley R."/>
            <person name="Champramary S."/>
            <person name="Plett K.L."/>
            <person name="Tsai I.J."/>
            <person name="Slot J."/>
            <person name="Sipos G."/>
            <person name="Plett J."/>
            <person name="Nagy L.G."/>
            <person name="Grigoriev I.V."/>
        </authorList>
    </citation>
    <scope>NUCLEOTIDE SEQUENCE</scope>
    <source>
        <strain evidence="1">CCBAS 213</strain>
    </source>
</reference>